<organism evidence="8 9">
    <name type="scientific">Stereocaulon virgatum</name>
    <dbReference type="NCBI Taxonomy" id="373712"/>
    <lineage>
        <taxon>Eukaryota</taxon>
        <taxon>Fungi</taxon>
        <taxon>Dikarya</taxon>
        <taxon>Ascomycota</taxon>
        <taxon>Pezizomycotina</taxon>
        <taxon>Lecanoromycetes</taxon>
        <taxon>OSLEUM clade</taxon>
        <taxon>Lecanoromycetidae</taxon>
        <taxon>Lecanorales</taxon>
        <taxon>Lecanorineae</taxon>
        <taxon>Stereocaulaceae</taxon>
        <taxon>Stereocaulon</taxon>
    </lineage>
</organism>
<reference evidence="8 9" key="1">
    <citation type="submission" date="2024-09" db="EMBL/GenBank/DDBJ databases">
        <title>Rethinking Asexuality: The Enigmatic Case of Functional Sexual Genes in Lepraria (Stereocaulaceae).</title>
        <authorList>
            <person name="Doellman M."/>
            <person name="Sun Y."/>
            <person name="Barcenas-Pena A."/>
            <person name="Lumbsch H.T."/>
            <person name="Grewe F."/>
        </authorList>
    </citation>
    <scope>NUCLEOTIDE SEQUENCE [LARGE SCALE GENOMIC DNA]</scope>
    <source>
        <strain evidence="8 9">Mercado 3170</strain>
    </source>
</reference>
<feature type="compositionally biased region" description="Polar residues" evidence="5">
    <location>
        <begin position="1"/>
        <end position="11"/>
    </location>
</feature>
<evidence type="ECO:0000313" key="8">
    <source>
        <dbReference type="EMBL" id="KAL2047218.1"/>
    </source>
</evidence>
<dbReference type="InterPro" id="IPR020846">
    <property type="entry name" value="MFS_dom"/>
</dbReference>
<feature type="transmembrane region" description="Helical" evidence="6">
    <location>
        <begin position="370"/>
        <end position="387"/>
    </location>
</feature>
<feature type="compositionally biased region" description="Basic and acidic residues" evidence="5">
    <location>
        <begin position="37"/>
        <end position="46"/>
    </location>
</feature>
<feature type="transmembrane region" description="Helical" evidence="6">
    <location>
        <begin position="330"/>
        <end position="350"/>
    </location>
</feature>
<dbReference type="PRINTS" id="PR01036">
    <property type="entry name" value="TCRTETB"/>
</dbReference>
<evidence type="ECO:0000259" key="7">
    <source>
        <dbReference type="PROSITE" id="PS50850"/>
    </source>
</evidence>
<evidence type="ECO:0000256" key="1">
    <source>
        <dbReference type="ARBA" id="ARBA00004141"/>
    </source>
</evidence>
<feature type="transmembrane region" description="Helical" evidence="6">
    <location>
        <begin position="189"/>
        <end position="210"/>
    </location>
</feature>
<dbReference type="PANTHER" id="PTHR23501">
    <property type="entry name" value="MAJOR FACILITATOR SUPERFAMILY"/>
    <property type="match status" value="1"/>
</dbReference>
<feature type="transmembrane region" description="Helical" evidence="6">
    <location>
        <begin position="222"/>
        <end position="242"/>
    </location>
</feature>
<feature type="region of interest" description="Disordered" evidence="5">
    <location>
        <begin position="1"/>
        <end position="56"/>
    </location>
</feature>
<dbReference type="CDD" id="cd17502">
    <property type="entry name" value="MFS_Azr1_MDR_like"/>
    <property type="match status" value="1"/>
</dbReference>
<keyword evidence="9" id="KW-1185">Reference proteome</keyword>
<proteinExistence type="predicted"/>
<dbReference type="Gene3D" id="1.20.1250.20">
    <property type="entry name" value="MFS general substrate transporter like domains"/>
    <property type="match status" value="1"/>
</dbReference>
<dbReference type="PANTHER" id="PTHR23501:SF199">
    <property type="entry name" value="MFS EFFLUX TRANSPORTER INPD-RELATED"/>
    <property type="match status" value="1"/>
</dbReference>
<evidence type="ECO:0000256" key="4">
    <source>
        <dbReference type="ARBA" id="ARBA00023136"/>
    </source>
</evidence>
<feature type="transmembrane region" description="Helical" evidence="6">
    <location>
        <begin position="529"/>
        <end position="551"/>
    </location>
</feature>
<comment type="subcellular location">
    <subcellularLocation>
        <location evidence="1">Membrane</location>
        <topology evidence="1">Multi-pass membrane protein</topology>
    </subcellularLocation>
</comment>
<feature type="transmembrane region" description="Helical" evidence="6">
    <location>
        <begin position="132"/>
        <end position="151"/>
    </location>
</feature>
<dbReference type="PROSITE" id="PS50850">
    <property type="entry name" value="MFS"/>
    <property type="match status" value="1"/>
</dbReference>
<evidence type="ECO:0000256" key="2">
    <source>
        <dbReference type="ARBA" id="ARBA00022692"/>
    </source>
</evidence>
<dbReference type="Pfam" id="PF07690">
    <property type="entry name" value="MFS_1"/>
    <property type="match status" value="1"/>
</dbReference>
<feature type="domain" description="Major facilitator superfamily (MFS) profile" evidence="7">
    <location>
        <begin position="67"/>
        <end position="566"/>
    </location>
</feature>
<feature type="transmembrane region" description="Helical" evidence="6">
    <location>
        <begin position="64"/>
        <end position="90"/>
    </location>
</feature>
<feature type="compositionally biased region" description="Polar residues" evidence="5">
    <location>
        <begin position="47"/>
        <end position="56"/>
    </location>
</feature>
<feature type="transmembrane region" description="Helical" evidence="6">
    <location>
        <begin position="289"/>
        <end position="310"/>
    </location>
</feature>
<feature type="transmembrane region" description="Helical" evidence="6">
    <location>
        <begin position="102"/>
        <end position="120"/>
    </location>
</feature>
<keyword evidence="4 6" id="KW-0472">Membrane</keyword>
<sequence>MEYTMPGSNPPSEVAMADQGEPATKEMDGDTLPMTNKGEHTTEEMNGKTTPASESSQPLKGFRLFITLLGLCFAVFCVALDNTIIATAIPYITDQFKNLNDVGWYGSVYLLTTCAFQLLYGKLYRFFSIKWVFLSGLFIFEIGSLICGVAPNSISLIVGRAIAGFGSAAILCGAMIIIAHIVAMERVPVFISLIGGMYGIASVVGPLLGGVFTEKVTWRWCFYINLPLGGFTAVGLVLFLRLPRRDSRRGLSSMDVFKQLDPVGTLLFVPAIICLLLALQWAGTTYAWRSWRVIFLFIMFGLLLIVFIAVQIWKGEAATVPPRIARQRSIAFGAFFAVCLGGTYYIFIYYLPIWFQAIKGVSPLTSGIDTLPMILGNVLGVISAGALTTRFGYYMPFIFLSLVFMSIGAGLLTKLQVDSSTAKWIGYQILFGLGSGWGFQQTAVAAQTVLALVDIPIGTAIMVFIQLLGGAMFVTIAQSVFTNHLVSGILAIHIPNVNPTIIVQSGATHLRDAIPSAYLPEVLVAYNAALVKTFQVALCLACLSLLGAVGMEWRSVRNKKIVSAVA</sequence>
<accession>A0ABR4AN96</accession>
<evidence type="ECO:0000256" key="5">
    <source>
        <dbReference type="SAM" id="MobiDB-lite"/>
    </source>
</evidence>
<dbReference type="InterPro" id="IPR036259">
    <property type="entry name" value="MFS_trans_sf"/>
</dbReference>
<keyword evidence="2 6" id="KW-0812">Transmembrane</keyword>
<dbReference type="Gene3D" id="1.20.1720.10">
    <property type="entry name" value="Multidrug resistance protein D"/>
    <property type="match status" value="1"/>
</dbReference>
<dbReference type="EMBL" id="JBEFKJ010000003">
    <property type="protein sequence ID" value="KAL2047218.1"/>
    <property type="molecule type" value="Genomic_DNA"/>
</dbReference>
<keyword evidence="3 6" id="KW-1133">Transmembrane helix</keyword>
<feature type="transmembrane region" description="Helical" evidence="6">
    <location>
        <begin position="394"/>
        <end position="413"/>
    </location>
</feature>
<dbReference type="Proteomes" id="UP001590950">
    <property type="component" value="Unassembled WGS sequence"/>
</dbReference>
<dbReference type="SUPFAM" id="SSF103473">
    <property type="entry name" value="MFS general substrate transporter"/>
    <property type="match status" value="2"/>
</dbReference>
<feature type="transmembrane region" description="Helical" evidence="6">
    <location>
        <begin position="157"/>
        <end position="182"/>
    </location>
</feature>
<protein>
    <recommendedName>
        <fullName evidence="7">Major facilitator superfamily (MFS) profile domain-containing protein</fullName>
    </recommendedName>
</protein>
<feature type="transmembrane region" description="Helical" evidence="6">
    <location>
        <begin position="263"/>
        <end position="283"/>
    </location>
</feature>
<name>A0ABR4AN96_9LECA</name>
<evidence type="ECO:0000313" key="9">
    <source>
        <dbReference type="Proteomes" id="UP001590950"/>
    </source>
</evidence>
<evidence type="ECO:0000256" key="6">
    <source>
        <dbReference type="SAM" id="Phobius"/>
    </source>
</evidence>
<evidence type="ECO:0000256" key="3">
    <source>
        <dbReference type="ARBA" id="ARBA00022989"/>
    </source>
</evidence>
<comment type="caution">
    <text evidence="8">The sequence shown here is derived from an EMBL/GenBank/DDBJ whole genome shotgun (WGS) entry which is preliminary data.</text>
</comment>
<dbReference type="InterPro" id="IPR011701">
    <property type="entry name" value="MFS"/>
</dbReference>
<gene>
    <name evidence="8" type="ORF">N7G274_001237</name>
</gene>